<dbReference type="Gene3D" id="2.60.40.10">
    <property type="entry name" value="Immunoglobulins"/>
    <property type="match status" value="2"/>
</dbReference>
<evidence type="ECO:0000256" key="1">
    <source>
        <dbReference type="SAM" id="SignalP"/>
    </source>
</evidence>
<dbReference type="OrthoDB" id="1108781at2"/>
<reference evidence="3 4" key="1">
    <citation type="submission" date="2018-08" db="EMBL/GenBank/DDBJ databases">
        <title>Pallidiluteibacterium maritimus gen. nov., sp. nov., isolated from coastal sediment.</title>
        <authorList>
            <person name="Zhou L.Y."/>
        </authorList>
    </citation>
    <scope>NUCLEOTIDE SEQUENCE [LARGE SCALE GENOMIC DNA]</scope>
    <source>
        <strain evidence="3 4">XSD2</strain>
    </source>
</reference>
<dbReference type="Pfam" id="PF18911">
    <property type="entry name" value="PKD_4"/>
    <property type="match status" value="2"/>
</dbReference>
<dbReference type="InterPro" id="IPR013783">
    <property type="entry name" value="Ig-like_fold"/>
</dbReference>
<comment type="caution">
    <text evidence="3">The sequence shown here is derived from an EMBL/GenBank/DDBJ whole genome shotgun (WGS) entry which is preliminary data.</text>
</comment>
<name>A0A399SSP2_9BACT</name>
<sequence>MNFRLLLLIAFFGSFGLLSAQETGNPCRRSTEGKEFWFGFMESRNYHNGHYLEVTVTAREKTNITITVGEDANGSNVYSKSLAVNANSSIQIQLPWETVEAIGSEEIQRKGIHLVSEKPVNVYALNWDQNSADVAVIYPVESLGKEYYAMCYEPDIDLNNPTKGNGRNSEFLIVAAEDSTLIAITPSKITDKLRPKDSTFTVTLNRGQIFQVQSENEVNTGDQGQGDLTGSFINSSKPIAFYSGSLSTRVPTGKCCWDHLYEQIPPIHTWGREYYAVPLKSREQDRYRIMAAYDNTTVYISGLDPFSLNKGEFKELVFYHNDPKKIYGDQPIMVAQFSQSRDVDNNYTNGNGDPFMIILSSTTQTKNDVTFVAYNSDQIARYYVNIVTLTEEVNNIRFDGNSIAGEFQPFPDSDYSFAQKEISTGTHQIVNTNKNRGFLAYVYGYGGVESYGYGVGFNLDLVLDLGKSIDFNGDTLLLCNGDSRILDAGPYFDTYTWNTGDQTQRMEVTTGGKYQVKTTTIDGCELEDSIFVYVSAPDVDLKIDSDEGCSPYSIELNATNEFMKYLWKNENNDTLSTSQTIMADKTSEYRLTVWDKFNCTDKDTFKLVVFPVPDIDLRGEHLLCNTKQCDLSVDISGTPDYVWNYNNSFTWSSNDPGVKITNTSHRQASIDAPDWGQYEIYYQLTTVDGCSVKDTFEIGFYPTPTSEFIFVDDPNDKCKGYSREVKYTGNASENALYFWDYGGAKLIDSLDWNHFIVSVGAYNTNPYLTLFVEENGCWSDTTSSLLGANPDFVLETPRSRGCDSLTVSFKGELKVEDALSFEWDFGDGSPTSNMQAVEHLYQNPGFYDVSLLITNSLSGCQIGFQIDSMIKVFPTPTAEIIADTTTCHPDSTQIIYVNSIDSSLCFWSFEGAHQSGPGNDTITMILDEPFGKAILHVNEFGCVSQPTDLTLKRKPKFDISTFDEEGCQPFSTEIRTTSQDNYINYTWLTDTLPYLTGNSRLYYFPDSGRFDVSVMALSQETGCRDTLKKEDWIWIHPKPVAAFEVDYPIALLEHSTITYSNYSESADFYSWDFGDETSSVEENPVHTFTNLGEFVTQLIIESKFGCKDTTDFSIKILPFTVFTPNAFRPDSEISENRTFMPVGLGADENNFNLKIFDRWGQLVFESHSPNAPWDGSSRKGGKAPMGNYIWIAHYKDIQGFDHEPKGQVLLIR</sequence>
<dbReference type="AlphaFoldDB" id="A0A399SSP2"/>
<keyword evidence="4" id="KW-1185">Reference proteome</keyword>
<dbReference type="InterPro" id="IPR022409">
    <property type="entry name" value="PKD/Chitinase_dom"/>
</dbReference>
<dbReference type="PANTHER" id="PTHR46534:SF1">
    <property type="entry name" value="IGGFC-BINDING PROTEIN N-TERMINAL DOMAIN-CONTAINING PROTEIN"/>
    <property type="match status" value="1"/>
</dbReference>
<accession>A0A399SSP2</accession>
<feature type="domain" description="PKD" evidence="2">
    <location>
        <begin position="790"/>
        <end position="858"/>
    </location>
</feature>
<dbReference type="InterPro" id="IPR000601">
    <property type="entry name" value="PKD_dom"/>
</dbReference>
<evidence type="ECO:0000259" key="2">
    <source>
        <dbReference type="PROSITE" id="PS50093"/>
    </source>
</evidence>
<organism evidence="3 4">
    <name type="scientific">Maribellus luteus</name>
    <dbReference type="NCBI Taxonomy" id="2305463"/>
    <lineage>
        <taxon>Bacteria</taxon>
        <taxon>Pseudomonadati</taxon>
        <taxon>Bacteroidota</taxon>
        <taxon>Bacteroidia</taxon>
        <taxon>Marinilabiliales</taxon>
        <taxon>Prolixibacteraceae</taxon>
        <taxon>Maribellus</taxon>
    </lineage>
</organism>
<feature type="chain" id="PRO_5017191408" evidence="1">
    <location>
        <begin position="21"/>
        <end position="1212"/>
    </location>
</feature>
<dbReference type="InterPro" id="IPR035234">
    <property type="entry name" value="IgGFc-bd_N"/>
</dbReference>
<dbReference type="Proteomes" id="UP000265926">
    <property type="component" value="Unassembled WGS sequence"/>
</dbReference>
<dbReference type="SUPFAM" id="SSF49299">
    <property type="entry name" value="PKD domain"/>
    <property type="match status" value="2"/>
</dbReference>
<dbReference type="RefSeq" id="WP_119439166.1">
    <property type="nucleotide sequence ID" value="NZ_QWGR01000011.1"/>
</dbReference>
<dbReference type="SMART" id="SM00089">
    <property type="entry name" value="PKD"/>
    <property type="match status" value="2"/>
</dbReference>
<dbReference type="Pfam" id="PF17517">
    <property type="entry name" value="IgGFc_binding"/>
    <property type="match status" value="1"/>
</dbReference>
<dbReference type="Pfam" id="PF13585">
    <property type="entry name" value="CHU_C"/>
    <property type="match status" value="1"/>
</dbReference>
<gene>
    <name evidence="3" type="ORF">D1614_16945</name>
</gene>
<feature type="domain" description="PKD" evidence="2">
    <location>
        <begin position="1069"/>
        <end position="1116"/>
    </location>
</feature>
<dbReference type="EMBL" id="QWGR01000011">
    <property type="protein sequence ID" value="RIJ46850.1"/>
    <property type="molecule type" value="Genomic_DNA"/>
</dbReference>
<dbReference type="InterPro" id="IPR035986">
    <property type="entry name" value="PKD_dom_sf"/>
</dbReference>
<proteinExistence type="predicted"/>
<protein>
    <submittedName>
        <fullName evidence="3">PKD domain-containing protein</fullName>
    </submittedName>
</protein>
<evidence type="ECO:0000313" key="4">
    <source>
        <dbReference type="Proteomes" id="UP000265926"/>
    </source>
</evidence>
<dbReference type="PANTHER" id="PTHR46534">
    <property type="entry name" value="IGGFC_BINDING DOMAIN-CONTAINING PROTEIN"/>
    <property type="match status" value="1"/>
</dbReference>
<keyword evidence="1" id="KW-0732">Signal</keyword>
<feature type="signal peptide" evidence="1">
    <location>
        <begin position="1"/>
        <end position="20"/>
    </location>
</feature>
<evidence type="ECO:0000313" key="3">
    <source>
        <dbReference type="EMBL" id="RIJ46850.1"/>
    </source>
</evidence>
<dbReference type="CDD" id="cd00146">
    <property type="entry name" value="PKD"/>
    <property type="match status" value="1"/>
</dbReference>
<dbReference type="PROSITE" id="PS50093">
    <property type="entry name" value="PKD"/>
    <property type="match status" value="2"/>
</dbReference>